<reference evidence="1" key="1">
    <citation type="submission" date="2014-05" db="EMBL/GenBank/DDBJ databases">
        <title>The transcriptome of the halophilic microalga Tetraselmis sp. GSL018 isolated from the Great Salt Lake, Utah.</title>
        <authorList>
            <person name="Jinkerson R.E."/>
            <person name="D'Adamo S."/>
            <person name="Posewitz M.C."/>
        </authorList>
    </citation>
    <scope>NUCLEOTIDE SEQUENCE</scope>
    <source>
        <strain evidence="1">GSL018</strain>
    </source>
</reference>
<feature type="non-terminal residue" evidence="1">
    <location>
        <position position="1"/>
    </location>
</feature>
<accession>A0A061RPK8</accession>
<proteinExistence type="predicted"/>
<sequence length="78" mass="8550">TTTGFCELTLSEVHVSYPWIPYNCDLGEKNVLLCVSYLAVVFWLSTTTTIQLKAGGFIRAKEGHACCPWLTAACLSCC</sequence>
<dbReference type="EMBL" id="GBEZ01011927">
    <property type="protein sequence ID" value="JAC73908.1"/>
    <property type="molecule type" value="Transcribed_RNA"/>
</dbReference>
<organism evidence="1">
    <name type="scientific">Tetraselmis sp. GSL018</name>
    <dbReference type="NCBI Taxonomy" id="582737"/>
    <lineage>
        <taxon>Eukaryota</taxon>
        <taxon>Viridiplantae</taxon>
        <taxon>Chlorophyta</taxon>
        <taxon>core chlorophytes</taxon>
        <taxon>Chlorodendrophyceae</taxon>
        <taxon>Chlorodendrales</taxon>
        <taxon>Chlorodendraceae</taxon>
        <taxon>Tetraselmis</taxon>
    </lineage>
</organism>
<protein>
    <submittedName>
        <fullName evidence="1">Uncharacterized protein</fullName>
    </submittedName>
</protein>
<dbReference type="AlphaFoldDB" id="A0A061RPK8"/>
<name>A0A061RPK8_9CHLO</name>
<feature type="non-terminal residue" evidence="1">
    <location>
        <position position="78"/>
    </location>
</feature>
<gene>
    <name evidence="1" type="ORF">TSPGSL018_27469</name>
</gene>
<evidence type="ECO:0000313" key="1">
    <source>
        <dbReference type="EMBL" id="JAC73908.1"/>
    </source>
</evidence>